<dbReference type="Proteomes" id="UP000189137">
    <property type="component" value="Unassembled WGS sequence"/>
</dbReference>
<reference evidence="3 4" key="1">
    <citation type="submission" date="2017-02" db="EMBL/GenBank/DDBJ databases">
        <authorList>
            <consortium name="Pathogen Informatics"/>
        </authorList>
    </citation>
    <scope>NUCLEOTIDE SEQUENCE [LARGE SCALE GENOMIC DNA]</scope>
    <source>
        <strain evidence="3 4">VRECD0157</strain>
    </source>
</reference>
<feature type="region of interest" description="Disordered" evidence="1">
    <location>
        <begin position="82"/>
        <end position="122"/>
    </location>
</feature>
<feature type="transmembrane region" description="Helical" evidence="2">
    <location>
        <begin position="12"/>
        <end position="36"/>
    </location>
</feature>
<evidence type="ECO:0000313" key="3">
    <source>
        <dbReference type="EMBL" id="SJT27999.1"/>
    </source>
</evidence>
<keyword evidence="2" id="KW-1133">Transmembrane helix</keyword>
<feature type="compositionally biased region" description="Basic and acidic residues" evidence="1">
    <location>
        <begin position="100"/>
        <end position="121"/>
    </location>
</feature>
<evidence type="ECO:0000256" key="2">
    <source>
        <dbReference type="SAM" id="Phobius"/>
    </source>
</evidence>
<evidence type="ECO:0000256" key="1">
    <source>
        <dbReference type="SAM" id="MobiDB-lite"/>
    </source>
</evidence>
<accession>A0A9X8RMY2</accession>
<dbReference type="EMBL" id="FUPS01000025">
    <property type="protein sequence ID" value="SJT27999.1"/>
    <property type="molecule type" value="Genomic_DNA"/>
</dbReference>
<keyword evidence="2" id="KW-0812">Transmembrane</keyword>
<keyword evidence="2" id="KW-0472">Membrane</keyword>
<evidence type="ECO:0000313" key="4">
    <source>
        <dbReference type="Proteomes" id="UP000189137"/>
    </source>
</evidence>
<dbReference type="AlphaFoldDB" id="A0A9X8RMY2"/>
<protein>
    <submittedName>
        <fullName evidence="3">Uncharacterized protein</fullName>
    </submittedName>
</protein>
<sequence>MWQKFKSMNGILKIIIGIIAIILLPITLVLLSIEFLVKAIGSKKKAKIALGCILVFLTTLCTRNVYNVLSIEKEEHIPVKQVSYNDKDKGKSENNIQEQQQKKEESKKLEEQKKNEEKEQNNEPTKFFTDVYLKNKNCVNMTSYEGIKSNLDIFGYKYEVIEPNETTLRQINVYDNQSNDTIQFQFYENDTGEEVVTVMQYNKKDEPDKSVAISDGFHTQPPKFQNHINNTNKEVNSIEEQINFMFN</sequence>
<dbReference type="RefSeq" id="WP_016056329.1">
    <property type="nucleotide sequence ID" value="NZ_BIOV01000045.1"/>
</dbReference>
<proteinExistence type="predicted"/>
<gene>
    <name evidence="3" type="ORF">SAMEA3375112_04154</name>
</gene>
<organism evidence="3 4">
    <name type="scientific">Clostridioides difficile</name>
    <name type="common">Peptoclostridium difficile</name>
    <dbReference type="NCBI Taxonomy" id="1496"/>
    <lineage>
        <taxon>Bacteria</taxon>
        <taxon>Bacillati</taxon>
        <taxon>Bacillota</taxon>
        <taxon>Clostridia</taxon>
        <taxon>Peptostreptococcales</taxon>
        <taxon>Peptostreptococcaceae</taxon>
        <taxon>Clostridioides</taxon>
    </lineage>
</organism>
<name>A0A9X8RMY2_CLODI</name>
<comment type="caution">
    <text evidence="3">The sequence shown here is derived from an EMBL/GenBank/DDBJ whole genome shotgun (WGS) entry which is preliminary data.</text>
</comment>